<dbReference type="InterPro" id="IPR036291">
    <property type="entry name" value="NAD(P)-bd_dom_sf"/>
</dbReference>
<dbReference type="SUPFAM" id="SSF51735">
    <property type="entry name" value="NAD(P)-binding Rossmann-fold domains"/>
    <property type="match status" value="1"/>
</dbReference>
<dbReference type="Gene3D" id="3.40.50.720">
    <property type="entry name" value="NAD(P)-binding Rossmann-like Domain"/>
    <property type="match status" value="1"/>
</dbReference>
<gene>
    <name evidence="2" type="ORF">BXZ70DRAFT_963792</name>
</gene>
<keyword evidence="3" id="KW-1185">Reference proteome</keyword>
<protein>
    <submittedName>
        <fullName evidence="2">Uncharacterized protein</fullName>
    </submittedName>
</protein>
<evidence type="ECO:0000313" key="3">
    <source>
        <dbReference type="Proteomes" id="UP000813824"/>
    </source>
</evidence>
<proteinExistence type="predicted"/>
<comment type="caution">
    <text evidence="2">The sequence shown here is derived from an EMBL/GenBank/DDBJ whole genome shotgun (WGS) entry which is preliminary data.</text>
</comment>
<name>A0A8K0XK29_9AGAR</name>
<dbReference type="EMBL" id="JAEVFJ010000071">
    <property type="protein sequence ID" value="KAH8074806.1"/>
    <property type="molecule type" value="Genomic_DNA"/>
</dbReference>
<evidence type="ECO:0000256" key="1">
    <source>
        <dbReference type="SAM" id="MobiDB-lite"/>
    </source>
</evidence>
<dbReference type="PANTHER" id="PTHR40129:SF2">
    <property type="entry name" value="KETOPANTOATE REDUCTASE N-TERMINAL DOMAIN-CONTAINING PROTEIN"/>
    <property type="match status" value="1"/>
</dbReference>
<dbReference type="AlphaFoldDB" id="A0A8K0XK29"/>
<organism evidence="2 3">
    <name type="scientific">Cristinia sonorae</name>
    <dbReference type="NCBI Taxonomy" id="1940300"/>
    <lineage>
        <taxon>Eukaryota</taxon>
        <taxon>Fungi</taxon>
        <taxon>Dikarya</taxon>
        <taxon>Basidiomycota</taxon>
        <taxon>Agaricomycotina</taxon>
        <taxon>Agaricomycetes</taxon>
        <taxon>Agaricomycetidae</taxon>
        <taxon>Agaricales</taxon>
        <taxon>Pleurotineae</taxon>
        <taxon>Stephanosporaceae</taxon>
        <taxon>Cristinia</taxon>
    </lineage>
</organism>
<accession>A0A8K0XK29</accession>
<dbReference type="PANTHER" id="PTHR40129">
    <property type="entry name" value="KETOPANTOATE REDUCTASE N-TERMINAL DOMAIN-CONTAINING PROTEIN"/>
    <property type="match status" value="1"/>
</dbReference>
<reference evidence="2" key="1">
    <citation type="journal article" date="2021" name="New Phytol.">
        <title>Evolutionary innovations through gain and loss of genes in the ectomycorrhizal Boletales.</title>
        <authorList>
            <person name="Wu G."/>
            <person name="Miyauchi S."/>
            <person name="Morin E."/>
            <person name="Kuo A."/>
            <person name="Drula E."/>
            <person name="Varga T."/>
            <person name="Kohler A."/>
            <person name="Feng B."/>
            <person name="Cao Y."/>
            <person name="Lipzen A."/>
            <person name="Daum C."/>
            <person name="Hundley H."/>
            <person name="Pangilinan J."/>
            <person name="Johnson J."/>
            <person name="Barry K."/>
            <person name="LaButti K."/>
            <person name="Ng V."/>
            <person name="Ahrendt S."/>
            <person name="Min B."/>
            <person name="Choi I.G."/>
            <person name="Park H."/>
            <person name="Plett J.M."/>
            <person name="Magnuson J."/>
            <person name="Spatafora J.W."/>
            <person name="Nagy L.G."/>
            <person name="Henrissat B."/>
            <person name="Grigoriev I.V."/>
            <person name="Yang Z.L."/>
            <person name="Xu J."/>
            <person name="Martin F.M."/>
        </authorList>
    </citation>
    <scope>NUCLEOTIDE SEQUENCE</scope>
    <source>
        <strain evidence="2">KKN 215</strain>
    </source>
</reference>
<dbReference type="OrthoDB" id="674948at2759"/>
<feature type="region of interest" description="Disordered" evidence="1">
    <location>
        <begin position="238"/>
        <end position="257"/>
    </location>
</feature>
<dbReference type="Proteomes" id="UP000813824">
    <property type="component" value="Unassembled WGS sequence"/>
</dbReference>
<evidence type="ECO:0000313" key="2">
    <source>
        <dbReference type="EMBL" id="KAH8074806.1"/>
    </source>
</evidence>
<feature type="compositionally biased region" description="Basic and acidic residues" evidence="1">
    <location>
        <begin position="238"/>
        <end position="250"/>
    </location>
</feature>
<sequence>MSSKLTTTTSVDLLILGAGWTSTFLIPLLQSQNISYAATSRHHIPDDKHLVFFEFDQNSTDPAPFNSLPPATTVLITFPITVPGASERLVRFYEETHEGAKGKTGFVQLGSTGIWDETVKVANSVWSDRHSPINTSNARAAAEAELLALSPSSPTTVLNLCGLWGGERSIKHWVGKVLPTKYAVRKKTSVHMMHGEDVSRAILAVHKHFDRAVGERWLLSDLRVYDWWDLASAWGETKSREKHPEEDRSGDGIGPQPRWVRELMQEEGVRALPRDIVVLGRALDSREFWTTFELEPIRCRLEEHW</sequence>